<keyword evidence="2" id="KW-1185">Reference proteome</keyword>
<dbReference type="AlphaFoldDB" id="A0A420WF80"/>
<dbReference type="Proteomes" id="UP000282211">
    <property type="component" value="Unassembled WGS sequence"/>
</dbReference>
<dbReference type="OrthoDB" id="581894at2"/>
<dbReference type="InterPro" id="IPR019613">
    <property type="entry name" value="DUF4198"/>
</dbReference>
<comment type="caution">
    <text evidence="1">The sequence shown here is derived from an EMBL/GenBank/DDBJ whole genome shotgun (WGS) entry which is preliminary data.</text>
</comment>
<dbReference type="RefSeq" id="WP_121102548.1">
    <property type="nucleotide sequence ID" value="NZ_RBII01000002.1"/>
</dbReference>
<dbReference type="InParanoid" id="A0A420WF80"/>
<dbReference type="EMBL" id="RBII01000002">
    <property type="protein sequence ID" value="RKQ69648.1"/>
    <property type="molecule type" value="Genomic_DNA"/>
</dbReference>
<sequence length="289" mass="32257">MTMMQFTRKRRRKSLFSYLRTDILASVLFISALPFSSQAHDFWLSPDAYSTPANSALNISVMVGHPVDKMAWPVDPHRIISFRSLGATGLTDHQGALSAAKTSKALPIRLSDTGLHILSIETTHAFSELESEKFNDYVEEEGLLPIKIDRLLKKSAHKPGKEIYSRRGKTIIQVGPLPKSDPVYLSKPLGLTLEIVPMENPARIEAGGRIRSQIFYRGAPLKGAQVGLIDLDGERGRIDSQKSDANGFVEFKRPERGSWMQHVVWSDPLEDKTQADYDTIFSSLSFSVD</sequence>
<protein>
    <submittedName>
        <fullName evidence="1">Putative GH25 family protein</fullName>
    </submittedName>
</protein>
<accession>A0A420WF80</accession>
<evidence type="ECO:0000313" key="2">
    <source>
        <dbReference type="Proteomes" id="UP000282211"/>
    </source>
</evidence>
<organism evidence="1 2">
    <name type="scientific">Litorimonas taeanensis</name>
    <dbReference type="NCBI Taxonomy" id="568099"/>
    <lineage>
        <taxon>Bacteria</taxon>
        <taxon>Pseudomonadati</taxon>
        <taxon>Pseudomonadota</taxon>
        <taxon>Alphaproteobacteria</taxon>
        <taxon>Maricaulales</taxon>
        <taxon>Robiginitomaculaceae</taxon>
    </lineage>
</organism>
<proteinExistence type="predicted"/>
<reference evidence="1 2" key="1">
    <citation type="submission" date="2018-10" db="EMBL/GenBank/DDBJ databases">
        <title>Genomic Encyclopedia of Type Strains, Phase IV (KMG-IV): sequencing the most valuable type-strain genomes for metagenomic binning, comparative biology and taxonomic classification.</title>
        <authorList>
            <person name="Goeker M."/>
        </authorList>
    </citation>
    <scope>NUCLEOTIDE SEQUENCE [LARGE SCALE GENOMIC DNA]</scope>
    <source>
        <strain evidence="1 2">DSM 22008</strain>
    </source>
</reference>
<name>A0A420WF80_9PROT</name>
<evidence type="ECO:0000313" key="1">
    <source>
        <dbReference type="EMBL" id="RKQ69648.1"/>
    </source>
</evidence>
<dbReference type="Pfam" id="PF10670">
    <property type="entry name" value="DUF4198"/>
    <property type="match status" value="1"/>
</dbReference>
<gene>
    <name evidence="1" type="ORF">DES40_2452</name>
</gene>